<dbReference type="RefSeq" id="XP_044981606.1">
    <property type="nucleotide sequence ID" value="XM_045125671.1"/>
</dbReference>
<keyword evidence="5" id="KW-1185">Reference proteome</keyword>
<dbReference type="FunCoup" id="A0A287GGT4">
    <property type="interactions" value="873"/>
</dbReference>
<sequence length="522" mass="58996">MLEDARQEGPCKYEHLVRLEFMSHHFISSVQDEADFEQFFSAVSWSEKATQRTPELGLAAAISLVRKSYLFSMPVIAQAHFVLLASRCVGNGDLGLHLQVFENAMHAYLIYLPELGVFDRTNVVKSLFGRFATMRLHNSCIQDGTNQKLHCQINRLFLFCKAHCDDSLHVKERSPFDIFLSFIEENQHIFPEQSRQDAVIIVKKIVSNILGCANQKDTDESDTKVSEEMIYLAAVLRLMSSSFLEVLHFIRKMRVAGDRLHENHIFLRISKTISLLGQYEANGLNIDDLFGMTEKSVDKENASVLMLFHFASLLALCLRMRFGFLWKACIVMIMMAMNLVIDEDKSLSTFQFLIASKESAISSIDQEASAISSIDQEASAISSIDQEASAISSIDQEATLKGSARRKSSTSIALQFTNLHKRCIQDDAVSDCAEGSRSKTVDGKAFLESYLGKNKSSEWDDLVDYVECEDGMDYTSWLVKHGKFKGFKYAKWMQSKQPSADKSEKNREYGASKSKRLKKASR</sequence>
<evidence type="ECO:0000313" key="5">
    <source>
        <dbReference type="Proteomes" id="UP000011116"/>
    </source>
</evidence>
<reference evidence="4" key="3">
    <citation type="submission" date="2022-01" db="UniProtKB">
        <authorList>
            <consortium name="EnsemblPlants"/>
        </authorList>
    </citation>
    <scope>IDENTIFICATION</scope>
    <source>
        <strain evidence="4">subsp. vulgare</strain>
    </source>
</reference>
<feature type="compositionally biased region" description="Basic residues" evidence="1">
    <location>
        <begin position="513"/>
        <end position="522"/>
    </location>
</feature>
<dbReference type="ExpressionAtlas" id="A0A287GGT4">
    <property type="expression patterns" value="baseline"/>
</dbReference>
<dbReference type="AlphaFoldDB" id="A0A287GGT4"/>
<evidence type="ECO:0000313" key="4">
    <source>
        <dbReference type="EnsemblPlants" id="HORVU.MOREX.r3.1HG0081880.1"/>
    </source>
</evidence>
<feature type="region of interest" description="Disordered" evidence="1">
    <location>
        <begin position="494"/>
        <end position="522"/>
    </location>
</feature>
<keyword evidence="2" id="KW-0472">Membrane</keyword>
<dbReference type="Gramene" id="HORVU.MOREX.r2.1HG0067080.1">
    <property type="protein sequence ID" value="HORVU.MOREX.r2.1HG0067080.1"/>
    <property type="gene ID" value="HORVU.MOREX.r2.1HG0067080"/>
</dbReference>
<dbReference type="RefSeq" id="XP_044981599.1">
    <property type="nucleotide sequence ID" value="XM_045125664.1"/>
</dbReference>
<dbReference type="Gramene" id="HORVU.MOREX.r3.1HG0081880.1">
    <property type="protein sequence ID" value="HORVU.MOREX.r3.1HG0081880.1"/>
    <property type="gene ID" value="HORVU.MOREX.r3.1HG0081880"/>
</dbReference>
<dbReference type="OMA" id="DWIKGRE"/>
<evidence type="ECO:0000256" key="2">
    <source>
        <dbReference type="SAM" id="Phobius"/>
    </source>
</evidence>
<dbReference type="PANTHER" id="PTHR36786">
    <property type="entry name" value="2-ISOPROPYLMALATE SYNTHASE"/>
    <property type="match status" value="1"/>
</dbReference>
<dbReference type="PANTHER" id="PTHR36786:SF1">
    <property type="entry name" value="2-ISOPROPYLMALATE SYNTHASE"/>
    <property type="match status" value="1"/>
</dbReference>
<dbReference type="EnsemblPlants" id="HORVU.MOREX.r3.1HG0081880.1">
    <property type="protein sequence ID" value="HORVU.MOREX.r3.1HG0081880.1"/>
    <property type="gene ID" value="HORVU.MOREX.r3.1HG0081880"/>
</dbReference>
<feature type="transmembrane region" description="Helical" evidence="2">
    <location>
        <begin position="324"/>
        <end position="341"/>
    </location>
</feature>
<protein>
    <recommendedName>
        <fullName evidence="3">DUF7812 domain-containing protein</fullName>
    </recommendedName>
</protein>
<dbReference type="InterPro" id="IPR056714">
    <property type="entry name" value="DUF7812"/>
</dbReference>
<reference evidence="5" key="1">
    <citation type="journal article" date="2012" name="Nature">
        <title>A physical, genetic and functional sequence assembly of the barley genome.</title>
        <authorList>
            <consortium name="The International Barley Genome Sequencing Consortium"/>
            <person name="Mayer K.F."/>
            <person name="Waugh R."/>
            <person name="Brown J.W."/>
            <person name="Schulman A."/>
            <person name="Langridge P."/>
            <person name="Platzer M."/>
            <person name="Fincher G.B."/>
            <person name="Muehlbauer G.J."/>
            <person name="Sato K."/>
            <person name="Close T.J."/>
            <person name="Wise R.P."/>
            <person name="Stein N."/>
        </authorList>
    </citation>
    <scope>NUCLEOTIDE SEQUENCE [LARGE SCALE GENOMIC DNA]</scope>
    <source>
        <strain evidence="5">cv. Morex</strain>
    </source>
</reference>
<reference evidence="4" key="2">
    <citation type="submission" date="2020-10" db="EMBL/GenBank/DDBJ databases">
        <authorList>
            <person name="Scholz U."/>
            <person name="Mascher M."/>
            <person name="Fiebig A."/>
        </authorList>
    </citation>
    <scope>NUCLEOTIDE SEQUENCE [LARGE SCALE GENOMIC DNA]</scope>
    <source>
        <strain evidence="4">cv. Morex</strain>
    </source>
</reference>
<accession>A0A287GGT4</accession>
<keyword evidence="2" id="KW-0812">Transmembrane</keyword>
<proteinExistence type="predicted"/>
<feature type="compositionally biased region" description="Basic and acidic residues" evidence="1">
    <location>
        <begin position="499"/>
        <end position="510"/>
    </location>
</feature>
<dbReference type="InParanoid" id="A0A287GGT4"/>
<organism evidence="4 5">
    <name type="scientific">Hordeum vulgare subsp. vulgare</name>
    <name type="common">Domesticated barley</name>
    <dbReference type="NCBI Taxonomy" id="112509"/>
    <lineage>
        <taxon>Eukaryota</taxon>
        <taxon>Viridiplantae</taxon>
        <taxon>Streptophyta</taxon>
        <taxon>Embryophyta</taxon>
        <taxon>Tracheophyta</taxon>
        <taxon>Spermatophyta</taxon>
        <taxon>Magnoliopsida</taxon>
        <taxon>Liliopsida</taxon>
        <taxon>Poales</taxon>
        <taxon>Poaceae</taxon>
        <taxon>BOP clade</taxon>
        <taxon>Pooideae</taxon>
        <taxon>Triticodae</taxon>
        <taxon>Triticeae</taxon>
        <taxon>Hordeinae</taxon>
        <taxon>Hordeum</taxon>
    </lineage>
</organism>
<evidence type="ECO:0000259" key="3">
    <source>
        <dbReference type="Pfam" id="PF25104"/>
    </source>
</evidence>
<evidence type="ECO:0000256" key="1">
    <source>
        <dbReference type="SAM" id="MobiDB-lite"/>
    </source>
</evidence>
<dbReference type="Pfam" id="PF25104">
    <property type="entry name" value="DUF7812"/>
    <property type="match status" value="1"/>
</dbReference>
<name>A0A287GGT4_HORVV</name>
<dbReference type="OrthoDB" id="1882119at2759"/>
<gene>
    <name evidence="4" type="primary">LOC123448693</name>
</gene>
<keyword evidence="2" id="KW-1133">Transmembrane helix</keyword>
<feature type="domain" description="DUF7812" evidence="3">
    <location>
        <begin position="11"/>
        <end position="350"/>
    </location>
</feature>
<dbReference type="Proteomes" id="UP000011116">
    <property type="component" value="Chromosome 1H"/>
</dbReference>
<dbReference type="GeneID" id="123448693"/>
<dbReference type="KEGG" id="hvg:123448693"/>
<dbReference type="STRING" id="112509.A0A287GGT4"/>